<dbReference type="GO" id="GO:0005634">
    <property type="term" value="C:nucleus"/>
    <property type="evidence" value="ECO:0007669"/>
    <property type="project" value="UniProtKB-SubCell"/>
</dbReference>
<dbReference type="InterPro" id="IPR044603">
    <property type="entry name" value="SAG101-like"/>
</dbReference>
<keyword evidence="6" id="KW-0539">Nucleus</keyword>
<dbReference type="InParanoid" id="A0A059AQ31"/>
<dbReference type="PANTHER" id="PTHR46898">
    <property type="entry name" value="SENESCENCE-ASSOCIATED CARBOXYLESTERASE 101"/>
    <property type="match status" value="1"/>
</dbReference>
<dbReference type="OMA" id="KISMAYI"/>
<dbReference type="SUPFAM" id="SSF53474">
    <property type="entry name" value="alpha/beta-Hydrolases"/>
    <property type="match status" value="1"/>
</dbReference>
<evidence type="ECO:0000256" key="7">
    <source>
        <dbReference type="SAM" id="MobiDB-lite"/>
    </source>
</evidence>
<dbReference type="GO" id="GO:0006952">
    <property type="term" value="P:defense response"/>
    <property type="evidence" value="ECO:0007669"/>
    <property type="project" value="UniProtKB-KW"/>
</dbReference>
<evidence type="ECO:0000256" key="1">
    <source>
        <dbReference type="ARBA" id="ARBA00004123"/>
    </source>
</evidence>
<protein>
    <recommendedName>
        <fullName evidence="11">Fungal lipase-like domain-containing protein</fullName>
    </recommendedName>
</protein>
<dbReference type="InterPro" id="IPR029058">
    <property type="entry name" value="AB_hydrolase_fold"/>
</dbReference>
<dbReference type="Pfam" id="PF18117">
    <property type="entry name" value="EDS1_EP"/>
    <property type="match status" value="1"/>
</dbReference>
<dbReference type="GO" id="GO:0005737">
    <property type="term" value="C:cytoplasm"/>
    <property type="evidence" value="ECO:0007669"/>
    <property type="project" value="UniProtKB-SubCell"/>
</dbReference>
<evidence type="ECO:0000256" key="6">
    <source>
        <dbReference type="ARBA" id="ARBA00023242"/>
    </source>
</evidence>
<dbReference type="AlphaFoldDB" id="A0A059AQ31"/>
<organism evidence="10">
    <name type="scientific">Eucalyptus grandis</name>
    <name type="common">Flooded gum</name>
    <dbReference type="NCBI Taxonomy" id="71139"/>
    <lineage>
        <taxon>Eukaryota</taxon>
        <taxon>Viridiplantae</taxon>
        <taxon>Streptophyta</taxon>
        <taxon>Embryophyta</taxon>
        <taxon>Tracheophyta</taxon>
        <taxon>Spermatophyta</taxon>
        <taxon>Magnoliopsida</taxon>
        <taxon>eudicotyledons</taxon>
        <taxon>Gunneridae</taxon>
        <taxon>Pentapetalae</taxon>
        <taxon>rosids</taxon>
        <taxon>malvids</taxon>
        <taxon>Myrtales</taxon>
        <taxon>Myrtaceae</taxon>
        <taxon>Myrtoideae</taxon>
        <taxon>Eucalypteae</taxon>
        <taxon>Eucalyptus</taxon>
    </lineage>
</organism>
<evidence type="ECO:0000256" key="2">
    <source>
        <dbReference type="ARBA" id="ARBA00004496"/>
    </source>
</evidence>
<evidence type="ECO:0000256" key="3">
    <source>
        <dbReference type="ARBA" id="ARBA00022490"/>
    </source>
</evidence>
<feature type="domain" description="EDS1 EP" evidence="9">
    <location>
        <begin position="398"/>
        <end position="606"/>
    </location>
</feature>
<name>A0A059AQ31_EUCGR</name>
<dbReference type="FunCoup" id="A0A059AQ31">
    <property type="interactions" value="490"/>
</dbReference>
<proteinExistence type="predicted"/>
<evidence type="ECO:0000259" key="8">
    <source>
        <dbReference type="Pfam" id="PF01764"/>
    </source>
</evidence>
<accession>A0A059AQ31</accession>
<dbReference type="Gramene" id="KCW56087">
    <property type="protein sequence ID" value="KCW56087"/>
    <property type="gene ID" value="EUGRSUZ_I01840"/>
</dbReference>
<feature type="region of interest" description="Disordered" evidence="7">
    <location>
        <begin position="1"/>
        <end position="48"/>
    </location>
</feature>
<evidence type="ECO:0000256" key="4">
    <source>
        <dbReference type="ARBA" id="ARBA00022801"/>
    </source>
</evidence>
<feature type="compositionally biased region" description="Polar residues" evidence="7">
    <location>
        <begin position="34"/>
        <end position="43"/>
    </location>
</feature>
<feature type="domain" description="Fungal lipase-type" evidence="8">
    <location>
        <begin position="138"/>
        <end position="262"/>
    </location>
</feature>
<dbReference type="GO" id="GO:0016298">
    <property type="term" value="F:lipase activity"/>
    <property type="evidence" value="ECO:0000318"/>
    <property type="project" value="GO_Central"/>
</dbReference>
<gene>
    <name evidence="10" type="ORF">EUGRSUZ_I01840</name>
</gene>
<comment type="subcellular location">
    <subcellularLocation>
        <location evidence="2">Cytoplasm</location>
    </subcellularLocation>
    <subcellularLocation>
        <location evidence="1">Nucleus</location>
    </subcellularLocation>
</comment>
<dbReference type="GO" id="GO:0006629">
    <property type="term" value="P:lipid metabolic process"/>
    <property type="evidence" value="ECO:0007669"/>
    <property type="project" value="InterPro"/>
</dbReference>
<dbReference type="GO" id="GO:0052689">
    <property type="term" value="F:carboxylic ester hydrolase activity"/>
    <property type="evidence" value="ECO:0007669"/>
    <property type="project" value="InterPro"/>
</dbReference>
<evidence type="ECO:0008006" key="11">
    <source>
        <dbReference type="Google" id="ProtNLM"/>
    </source>
</evidence>
<dbReference type="InterPro" id="IPR002921">
    <property type="entry name" value="Fungal_lipase-type"/>
</dbReference>
<dbReference type="STRING" id="71139.A0A059AQ31"/>
<dbReference type="Pfam" id="PF01764">
    <property type="entry name" value="Lipase_3"/>
    <property type="match status" value="1"/>
</dbReference>
<keyword evidence="5" id="KW-0611">Plant defense</keyword>
<keyword evidence="4" id="KW-0378">Hydrolase</keyword>
<sequence length="641" mass="72447">MGNFLSKRKRPLDPDSINSPNPKRRNSTDIDSPVLQQEQQSDNRAPPTMDYEEAAEPLYSTGLDLANLAVSSGILGDSWAAISELRSQVDRDHQSPSSSETVRIQEFEYPGYKVIAFVTPPVAASYLQEESNLVESSSSEASEFQFLCSKKNPSFAINKAAISLFNSLQDKLSQLKAQVVNPHESIPHIITGDCLGGSIASLFTLWLLHTLGTETTEHPLCITFGSPLIGDDGFQQAVSQNPIWSACFLHVVHKDDYFPKIFHPSTMEQSLYMPFGTFLVCSELGSACFEAPKSIIELLAPRSPDSAQIVNYESIIKCLKRQLICKSHSEFSVPDTDLFKAGITAQVAAVGLLQIQLQNMDVDALLRDIVKSEKDVLEQKSKAFDPAKDLNDMKVCMANLEWYKKRCENDGRGSGYFDSFKNKVAKRDYDAVKFMKKLTDYWEQVVEDAEKRPQRKGAPLRHRWLFGGTNYRRLVEPLQIAEYYKGGKGGYISQGRSEHFKLLEQWLDKHQKKPQNSVPNNSKIKIMSSITEDSCFWAHVEEAWISCGLLNSGGSNGAEIKNLVEFEKYVMGLLKKYAVTPDIFLESSSYMQWWREYEDMLGKQMMGAFHNSGLIRFMKDEEYFHYKSGVVLGSQYQEDDW</sequence>
<evidence type="ECO:0000256" key="5">
    <source>
        <dbReference type="ARBA" id="ARBA00022821"/>
    </source>
</evidence>
<evidence type="ECO:0000259" key="9">
    <source>
        <dbReference type="Pfam" id="PF18117"/>
    </source>
</evidence>
<reference evidence="10" key="1">
    <citation type="submission" date="2013-07" db="EMBL/GenBank/DDBJ databases">
        <title>The genome of Eucalyptus grandis.</title>
        <authorList>
            <person name="Schmutz J."/>
            <person name="Hayes R."/>
            <person name="Myburg A."/>
            <person name="Tuskan G."/>
            <person name="Grattapaglia D."/>
            <person name="Rokhsar D.S."/>
        </authorList>
    </citation>
    <scope>NUCLEOTIDE SEQUENCE</scope>
    <source>
        <tissue evidence="10">Leaf extractions</tissue>
    </source>
</reference>
<dbReference type="Gene3D" id="3.40.50.1820">
    <property type="entry name" value="alpha/beta hydrolase"/>
    <property type="match status" value="1"/>
</dbReference>
<keyword evidence="3" id="KW-0963">Cytoplasm</keyword>
<dbReference type="EMBL" id="KK198761">
    <property type="protein sequence ID" value="KCW56087.1"/>
    <property type="molecule type" value="Genomic_DNA"/>
</dbReference>
<feature type="compositionally biased region" description="Basic residues" evidence="7">
    <location>
        <begin position="1"/>
        <end position="10"/>
    </location>
</feature>
<dbReference type="InterPro" id="IPR041266">
    <property type="entry name" value="EDS1_EP"/>
</dbReference>
<evidence type="ECO:0000313" key="10">
    <source>
        <dbReference type="EMBL" id="KCW56087.1"/>
    </source>
</evidence>
<dbReference type="PANTHER" id="PTHR46898:SF3">
    <property type="entry name" value="FUNGAL LIPASE-LIKE DOMAIN-CONTAINING PROTEIN"/>
    <property type="match status" value="1"/>
</dbReference>